<comment type="caution">
    <text evidence="11">The sequence shown here is derived from an EMBL/GenBank/DDBJ whole genome shotgun (WGS) entry which is preliminary data.</text>
</comment>
<dbReference type="SUPFAM" id="SSF52540">
    <property type="entry name" value="P-loop containing nucleoside triphosphate hydrolases"/>
    <property type="match status" value="1"/>
</dbReference>
<evidence type="ECO:0000256" key="8">
    <source>
        <dbReference type="ARBA" id="ARBA00048988"/>
    </source>
</evidence>
<dbReference type="InterPro" id="IPR027417">
    <property type="entry name" value="P-loop_NTPase"/>
</dbReference>
<reference evidence="11 12" key="1">
    <citation type="journal article" date="2019" name="Int. J. Syst. Evol. Microbiol.">
        <title>The Global Catalogue of Microorganisms (GCM) 10K type strain sequencing project: providing services to taxonomists for standard genome sequencing and annotation.</title>
        <authorList>
            <consortium name="The Broad Institute Genomics Platform"/>
            <consortium name="The Broad Institute Genome Sequencing Center for Infectious Disease"/>
            <person name="Wu L."/>
            <person name="Ma J."/>
        </authorList>
    </citation>
    <scope>NUCLEOTIDE SEQUENCE [LARGE SCALE GENOMIC DNA]</scope>
    <source>
        <strain evidence="11 12">JCM 11756</strain>
    </source>
</reference>
<keyword evidence="4 9" id="KW-0067">ATP-binding</keyword>
<dbReference type="Gene3D" id="3.40.50.300">
    <property type="entry name" value="P-loop containing nucleotide triphosphate hydrolases"/>
    <property type="match status" value="2"/>
</dbReference>
<dbReference type="InterPro" id="IPR000212">
    <property type="entry name" value="DNA_helicase_UvrD/REP"/>
</dbReference>
<comment type="catalytic activity">
    <reaction evidence="8">
        <text>ATP + H2O = ADP + phosphate + H(+)</text>
        <dbReference type="Rhea" id="RHEA:13065"/>
        <dbReference type="ChEBI" id="CHEBI:15377"/>
        <dbReference type="ChEBI" id="CHEBI:15378"/>
        <dbReference type="ChEBI" id="CHEBI:30616"/>
        <dbReference type="ChEBI" id="CHEBI:43474"/>
        <dbReference type="ChEBI" id="CHEBI:456216"/>
        <dbReference type="EC" id="5.6.2.4"/>
    </reaction>
</comment>
<evidence type="ECO:0000313" key="11">
    <source>
        <dbReference type="EMBL" id="GAA1427216.1"/>
    </source>
</evidence>
<dbReference type="PROSITE" id="PS51198">
    <property type="entry name" value="UVRD_HELICASE_ATP_BIND"/>
    <property type="match status" value="1"/>
</dbReference>
<keyword evidence="2 9" id="KW-0378">Hydrolase</keyword>
<evidence type="ECO:0000256" key="1">
    <source>
        <dbReference type="ARBA" id="ARBA00022741"/>
    </source>
</evidence>
<dbReference type="EMBL" id="BAAAIZ010000053">
    <property type="protein sequence ID" value="GAA1427216.1"/>
    <property type="molecule type" value="Genomic_DNA"/>
</dbReference>
<sequence>MPQLAFDIGFFAELPKLQPPVRKGVLDAWEKFERLTLDQLFKDPGLKLESLTNAKDKQIRTIRIDQFWRGVVLAPPSGDTFVLLRVLPHDKAIAWAKKQKSSINEVTRTVEIRDAATLEELTPAYERVAEASPKQRLFEKFSDGDLKALGIDDETLRQARSLVDQEQLEVFAPLLPQDQREVLQYLAAGCTVEEVWQDVVAPALQASSQPVDTQDYETAIRHSQARIALVTASEELRDILEKPFAAWRVFLHPSQRKVAYRASYSGPAQVTGGPGTGKTVVALHRVKHLLGHLRDGDRILLTTYTNALVNALRAGLESLVEDPELRDRVDISTVDGFASRIVAEAPGGVALRPLVYNEEESRWGKAAKATGFSGSAQFLAQEYRHVILAQNIQTLAEYEAADRRGRGSRLAAGERPLVWETVQRFTADLSADGRRTWLQTCAEAARLLEEKGPRYRHVVVDEAQDLHPVQWRLLRAAVPERPDDLFIAGDPHQRIYDSKVSLKSLGIKVAGRSVKLRKNYRSTQEILRWSTALLVGRPIAELEDENRNDTLLGYRSALHGDGPVVHAAATEEAELDALVGQVRAWLDTGVGAGEIGVSARFNKMCAKAIGRLRDAGIPAATLRAADTGGAGEATTVRVGTMHSFKGLEFRCVAVIGVSDDALPFRKAVTPPEVDAKQHETDMTSERCLLFVACTRARDSLYVSWSGAPSTFLVEAGV</sequence>
<evidence type="ECO:0000256" key="5">
    <source>
        <dbReference type="ARBA" id="ARBA00023235"/>
    </source>
</evidence>
<dbReference type="PANTHER" id="PTHR11070:SF45">
    <property type="entry name" value="DNA 3'-5' HELICASE"/>
    <property type="match status" value="1"/>
</dbReference>
<feature type="domain" description="UvrD-like helicase ATP-binding" evidence="10">
    <location>
        <begin position="251"/>
        <end position="523"/>
    </location>
</feature>
<proteinExistence type="predicted"/>
<dbReference type="InterPro" id="IPR014017">
    <property type="entry name" value="DNA_helicase_UvrD-like_C"/>
</dbReference>
<dbReference type="RefSeq" id="WP_344014306.1">
    <property type="nucleotide sequence ID" value="NZ_BAAAIZ010000053.1"/>
</dbReference>
<evidence type="ECO:0000313" key="12">
    <source>
        <dbReference type="Proteomes" id="UP001500973"/>
    </source>
</evidence>
<organism evidence="11 12">
    <name type="scientific">Streptomyces thermospinosisporus</name>
    <dbReference type="NCBI Taxonomy" id="161482"/>
    <lineage>
        <taxon>Bacteria</taxon>
        <taxon>Bacillati</taxon>
        <taxon>Actinomycetota</taxon>
        <taxon>Actinomycetes</taxon>
        <taxon>Kitasatosporales</taxon>
        <taxon>Streptomycetaceae</taxon>
        <taxon>Streptomyces</taxon>
    </lineage>
</organism>
<keyword evidence="12" id="KW-1185">Reference proteome</keyword>
<evidence type="ECO:0000256" key="6">
    <source>
        <dbReference type="ARBA" id="ARBA00034617"/>
    </source>
</evidence>
<dbReference type="EC" id="5.6.2.4" evidence="7"/>
<name>A0ABN1Z2S9_9ACTN</name>
<dbReference type="Pfam" id="PF00580">
    <property type="entry name" value="UvrD-helicase"/>
    <property type="match status" value="1"/>
</dbReference>
<protein>
    <recommendedName>
        <fullName evidence="7">DNA 3'-5' helicase</fullName>
        <ecNumber evidence="7">5.6.2.4</ecNumber>
    </recommendedName>
</protein>
<dbReference type="GO" id="GO:0004386">
    <property type="term" value="F:helicase activity"/>
    <property type="evidence" value="ECO:0007669"/>
    <property type="project" value="UniProtKB-KW"/>
</dbReference>
<keyword evidence="5" id="KW-0413">Isomerase</keyword>
<dbReference type="InterPro" id="IPR014016">
    <property type="entry name" value="UvrD-like_ATP-bd"/>
</dbReference>
<gene>
    <name evidence="11" type="ORF">GCM10009601_38080</name>
</gene>
<dbReference type="PANTHER" id="PTHR11070">
    <property type="entry name" value="UVRD / RECB / PCRA DNA HELICASE FAMILY MEMBER"/>
    <property type="match status" value="1"/>
</dbReference>
<dbReference type="Proteomes" id="UP001500973">
    <property type="component" value="Unassembled WGS sequence"/>
</dbReference>
<evidence type="ECO:0000256" key="9">
    <source>
        <dbReference type="PROSITE-ProRule" id="PRU00560"/>
    </source>
</evidence>
<evidence type="ECO:0000256" key="7">
    <source>
        <dbReference type="ARBA" id="ARBA00034808"/>
    </source>
</evidence>
<keyword evidence="3 9" id="KW-0347">Helicase</keyword>
<evidence type="ECO:0000259" key="10">
    <source>
        <dbReference type="PROSITE" id="PS51198"/>
    </source>
</evidence>
<keyword evidence="1 9" id="KW-0547">Nucleotide-binding</keyword>
<evidence type="ECO:0000256" key="2">
    <source>
        <dbReference type="ARBA" id="ARBA00022801"/>
    </source>
</evidence>
<feature type="binding site" evidence="9">
    <location>
        <begin position="272"/>
        <end position="279"/>
    </location>
    <ligand>
        <name>ATP</name>
        <dbReference type="ChEBI" id="CHEBI:30616"/>
    </ligand>
</feature>
<accession>A0ABN1Z2S9</accession>
<evidence type="ECO:0000256" key="3">
    <source>
        <dbReference type="ARBA" id="ARBA00022806"/>
    </source>
</evidence>
<evidence type="ECO:0000256" key="4">
    <source>
        <dbReference type="ARBA" id="ARBA00022840"/>
    </source>
</evidence>
<comment type="catalytic activity">
    <reaction evidence="6">
        <text>Couples ATP hydrolysis with the unwinding of duplex DNA by translocating in the 3'-5' direction.</text>
        <dbReference type="EC" id="5.6.2.4"/>
    </reaction>
</comment>
<dbReference type="Pfam" id="PF13361">
    <property type="entry name" value="UvrD_C"/>
    <property type="match status" value="1"/>
</dbReference>